<keyword evidence="4" id="KW-0333">Golgi apparatus</keyword>
<reference evidence="8" key="1">
    <citation type="submission" date="2021-03" db="EMBL/GenBank/DDBJ databases">
        <title>Chromosome level genome of the anhydrobiotic midge Polypedilum vanderplanki.</title>
        <authorList>
            <person name="Yoshida Y."/>
            <person name="Kikawada T."/>
            <person name="Gusev O."/>
        </authorList>
    </citation>
    <scope>NUCLEOTIDE SEQUENCE</scope>
    <source>
        <strain evidence="8">NIAS01</strain>
        <tissue evidence="8">Whole body or cell culture</tissue>
    </source>
</reference>
<keyword evidence="3" id="KW-0217">Developmental protein</keyword>
<gene>
    <name evidence="8" type="ORF">PVAND_004935</name>
</gene>
<evidence type="ECO:0000256" key="2">
    <source>
        <dbReference type="ARBA" id="ARBA00014207"/>
    </source>
</evidence>
<evidence type="ECO:0000256" key="3">
    <source>
        <dbReference type="ARBA" id="ARBA00022473"/>
    </source>
</evidence>
<dbReference type="GO" id="GO:0005829">
    <property type="term" value="C:cytosol"/>
    <property type="evidence" value="ECO:0007669"/>
    <property type="project" value="GOC"/>
</dbReference>
<dbReference type="Pfam" id="PF00566">
    <property type="entry name" value="RabGAP-TBC"/>
    <property type="match status" value="1"/>
</dbReference>
<dbReference type="GO" id="GO:0042147">
    <property type="term" value="P:retrograde transport, endosome to Golgi"/>
    <property type="evidence" value="ECO:0007669"/>
    <property type="project" value="InterPro"/>
</dbReference>
<organism evidence="8 9">
    <name type="scientific">Polypedilum vanderplanki</name>
    <name type="common">Sleeping chironomid midge</name>
    <dbReference type="NCBI Taxonomy" id="319348"/>
    <lineage>
        <taxon>Eukaryota</taxon>
        <taxon>Metazoa</taxon>
        <taxon>Ecdysozoa</taxon>
        <taxon>Arthropoda</taxon>
        <taxon>Hexapoda</taxon>
        <taxon>Insecta</taxon>
        <taxon>Pterygota</taxon>
        <taxon>Neoptera</taxon>
        <taxon>Endopterygota</taxon>
        <taxon>Diptera</taxon>
        <taxon>Nematocera</taxon>
        <taxon>Chironomoidea</taxon>
        <taxon>Chironomidae</taxon>
        <taxon>Chironominae</taxon>
        <taxon>Polypedilum</taxon>
        <taxon>Polypedilum</taxon>
    </lineage>
</organism>
<evidence type="ECO:0000256" key="1">
    <source>
        <dbReference type="ARBA" id="ARBA00004601"/>
    </source>
</evidence>
<feature type="domain" description="Rhodanese" evidence="7">
    <location>
        <begin position="321"/>
        <end position="431"/>
    </location>
</feature>
<dbReference type="CDD" id="cd20788">
    <property type="entry name" value="TBC1D23_C-like"/>
    <property type="match status" value="1"/>
</dbReference>
<dbReference type="AlphaFoldDB" id="A0A9J6BZ17"/>
<evidence type="ECO:0000313" key="9">
    <source>
        <dbReference type="Proteomes" id="UP001107558"/>
    </source>
</evidence>
<protein>
    <recommendedName>
        <fullName evidence="2">TBC1 domain family member 23</fullName>
    </recommendedName>
</protein>
<dbReference type="GO" id="GO:0099041">
    <property type="term" value="P:vesicle tethering to Golgi"/>
    <property type="evidence" value="ECO:0007669"/>
    <property type="project" value="TreeGrafter"/>
</dbReference>
<sequence>MDVISLQLETALLDDCTVNEIYAICKGKHTFPDFLRADLWLCCLVNNKTDVLSRLFDEIYDLENQKQLRQDCQNFIDTLGNEEVDKISVLSDLESILTFYCKHRNLKYDSNNGWIETLMPILSLKLKRTDTYNIFEAIRDTYIPKDNMKHGNVYHVFRLLILYHDPELCAVLDTCKITPEMYSMNWFQTLFASTCQLSVVLLIWDIYFQQSDPFLVFFLSLIMLVNRRDEIIAMRKEDKATIIKFLNNMPCELEADDVIDFCSLAQYYSSRTPSSFKSEMLNQLFGTQTNDACETNIVSQALCLPVSVYELIENSSESKEGAVRFFLVDCRPVDQYNAGHLATAFHLDANLMLTEPASFQTAVQGLLRAQKSAIDANASGEHLCFLGSGRIEEDSITHMIVAFFLQKSMQYVSILSGGFAAIHDYFGDGMFDCLEDHDFTRCLVCQGNGAVNRIMSRNPATSSSMQQQQQRQQAPPQHKQFDLFSKLSSVMKTKTSDVKKSLFDYIANPAHSSSGQQKPEEITEKHVSMSEKNGKRYRNLAPVFGFDEEEPSSGIGGVDTTDYTEDEAESNKDRINIQDYIRSIPDLVQSFKCQEVQINGAMFDSYLILTKKRIEVIRELDSGMGKISIKRPLSNIVKITAKKRFRDLITFKYGAHDENGENLIITDMDRFLIPNSQEATKKFNLIIEYIRNSIVKKIARNNDRV</sequence>
<evidence type="ECO:0000259" key="6">
    <source>
        <dbReference type="PROSITE" id="PS50086"/>
    </source>
</evidence>
<accession>A0A9J6BZ17</accession>
<dbReference type="SMART" id="SM00164">
    <property type="entry name" value="TBC"/>
    <property type="match status" value="1"/>
</dbReference>
<dbReference type="InterPro" id="IPR035969">
    <property type="entry name" value="Rab-GAP_TBC_sf"/>
</dbReference>
<name>A0A9J6BZ17_POLVA</name>
<dbReference type="SUPFAM" id="SSF47923">
    <property type="entry name" value="Ypt/Rab-GAP domain of gyp1p"/>
    <property type="match status" value="1"/>
</dbReference>
<dbReference type="Pfam" id="PF19430">
    <property type="entry name" value="TBC1D23_C"/>
    <property type="match status" value="1"/>
</dbReference>
<feature type="region of interest" description="Disordered" evidence="5">
    <location>
        <begin position="509"/>
        <end position="530"/>
    </location>
</feature>
<proteinExistence type="predicted"/>
<dbReference type="PANTHER" id="PTHR13297:SF5">
    <property type="entry name" value="TBC1 DOMAIN FAMILY MEMBER 23"/>
    <property type="match status" value="1"/>
</dbReference>
<dbReference type="InterPro" id="IPR001763">
    <property type="entry name" value="Rhodanese-like_dom"/>
</dbReference>
<dbReference type="PANTHER" id="PTHR13297">
    <property type="entry name" value="TBC1 DOMAIN FAMILY MEMBER 23-RELATED"/>
    <property type="match status" value="1"/>
</dbReference>
<dbReference type="GO" id="GO:0005802">
    <property type="term" value="C:trans-Golgi network"/>
    <property type="evidence" value="ECO:0007669"/>
    <property type="project" value="TreeGrafter"/>
</dbReference>
<evidence type="ECO:0000256" key="5">
    <source>
        <dbReference type="SAM" id="MobiDB-lite"/>
    </source>
</evidence>
<dbReference type="InterPro" id="IPR000195">
    <property type="entry name" value="Rab-GAP-TBC_dom"/>
</dbReference>
<dbReference type="InterPro" id="IPR045799">
    <property type="entry name" value="TBC1D23_C"/>
</dbReference>
<comment type="caution">
    <text evidence="8">The sequence shown here is derived from an EMBL/GenBank/DDBJ whole genome shotgun (WGS) entry which is preliminary data.</text>
</comment>
<dbReference type="OrthoDB" id="73307at2759"/>
<dbReference type="SUPFAM" id="SSF52821">
    <property type="entry name" value="Rhodanese/Cell cycle control phosphatase"/>
    <property type="match status" value="1"/>
</dbReference>
<dbReference type="Gene3D" id="3.40.250.10">
    <property type="entry name" value="Rhodanese-like domain"/>
    <property type="match status" value="1"/>
</dbReference>
<dbReference type="Pfam" id="PF00581">
    <property type="entry name" value="Rhodanese"/>
    <property type="match status" value="1"/>
</dbReference>
<dbReference type="PROSITE" id="PS50206">
    <property type="entry name" value="RHODANESE_3"/>
    <property type="match status" value="1"/>
</dbReference>
<evidence type="ECO:0000256" key="4">
    <source>
        <dbReference type="ARBA" id="ARBA00023034"/>
    </source>
</evidence>
<feature type="region of interest" description="Disordered" evidence="5">
    <location>
        <begin position="550"/>
        <end position="570"/>
    </location>
</feature>
<comment type="subcellular location">
    <subcellularLocation>
        <location evidence="1">Golgi apparatus</location>
        <location evidence="1">trans-Golgi network</location>
    </subcellularLocation>
</comment>
<feature type="domain" description="Rab-GAP TBC" evidence="6">
    <location>
        <begin position="30"/>
        <end position="211"/>
    </location>
</feature>
<feature type="compositionally biased region" description="Low complexity" evidence="5">
    <location>
        <begin position="466"/>
        <end position="478"/>
    </location>
</feature>
<dbReference type="EMBL" id="JADBJN010000002">
    <property type="protein sequence ID" value="KAG5674994.1"/>
    <property type="molecule type" value="Genomic_DNA"/>
</dbReference>
<dbReference type="Gene3D" id="1.10.472.80">
    <property type="entry name" value="Ypt/Rab-GAP domain of gyp1p, domain 3"/>
    <property type="match status" value="1"/>
</dbReference>
<dbReference type="Proteomes" id="UP001107558">
    <property type="component" value="Chromosome 2"/>
</dbReference>
<feature type="region of interest" description="Disordered" evidence="5">
    <location>
        <begin position="459"/>
        <end position="478"/>
    </location>
</feature>
<feature type="compositionally biased region" description="Basic and acidic residues" evidence="5">
    <location>
        <begin position="518"/>
        <end position="530"/>
    </location>
</feature>
<dbReference type="PROSITE" id="PS50086">
    <property type="entry name" value="TBC_RABGAP"/>
    <property type="match status" value="1"/>
</dbReference>
<evidence type="ECO:0000313" key="8">
    <source>
        <dbReference type="EMBL" id="KAG5674994.1"/>
    </source>
</evidence>
<dbReference type="InterPro" id="IPR039755">
    <property type="entry name" value="TBC1D23"/>
</dbReference>
<dbReference type="InterPro" id="IPR036873">
    <property type="entry name" value="Rhodanese-like_dom_sf"/>
</dbReference>
<keyword evidence="9" id="KW-1185">Reference proteome</keyword>
<evidence type="ECO:0000259" key="7">
    <source>
        <dbReference type="PROSITE" id="PS50206"/>
    </source>
</evidence>